<keyword evidence="2" id="KW-1185">Reference proteome</keyword>
<reference evidence="1 2" key="1">
    <citation type="submission" date="2024-02" db="EMBL/GenBank/DDBJ databases">
        <authorList>
            <consortium name="ELIXIR-Norway"/>
            <consortium name="Elixir Norway"/>
        </authorList>
    </citation>
    <scope>NUCLEOTIDE SEQUENCE [LARGE SCALE GENOMIC DNA]</scope>
</reference>
<name>A0ABP0WPJ2_9BRYO</name>
<dbReference type="Proteomes" id="UP001497444">
    <property type="component" value="Chromosome 2"/>
</dbReference>
<dbReference type="EMBL" id="OZ020097">
    <property type="protein sequence ID" value="CAK9268319.1"/>
    <property type="molecule type" value="Genomic_DNA"/>
</dbReference>
<sequence>MLEVAAASNNSDDDETTTFVIAVGGHWVTSPFINIQDDEMISWLQDPPDDSLDQNYGGDLFEAAMTLGACRAAGLICQSAGAEAFSNVPTLKQLGGTRQLPSINPSASVGLTQALTESQIPCRTSSPNSGPPPPILAPMLLPKSPKLYGSDHPVVPSNIKESAKQVADLQVISIGICLTTMLPDGRRLICSL</sequence>
<proteinExistence type="predicted"/>
<evidence type="ECO:0000313" key="1">
    <source>
        <dbReference type="EMBL" id="CAK9268319.1"/>
    </source>
</evidence>
<protein>
    <submittedName>
        <fullName evidence="1">Uncharacterized protein</fullName>
    </submittedName>
</protein>
<organism evidence="1 2">
    <name type="scientific">Sphagnum jensenii</name>
    <dbReference type="NCBI Taxonomy" id="128206"/>
    <lineage>
        <taxon>Eukaryota</taxon>
        <taxon>Viridiplantae</taxon>
        <taxon>Streptophyta</taxon>
        <taxon>Embryophyta</taxon>
        <taxon>Bryophyta</taxon>
        <taxon>Sphagnophytina</taxon>
        <taxon>Sphagnopsida</taxon>
        <taxon>Sphagnales</taxon>
        <taxon>Sphagnaceae</taxon>
        <taxon>Sphagnum</taxon>
    </lineage>
</organism>
<gene>
    <name evidence="1" type="ORF">CSSPJE1EN1_LOCUS13797</name>
</gene>
<evidence type="ECO:0000313" key="2">
    <source>
        <dbReference type="Proteomes" id="UP001497444"/>
    </source>
</evidence>
<accession>A0ABP0WPJ2</accession>